<accession>A0ABQ2E849</accession>
<protein>
    <submittedName>
        <fullName evidence="2">Type II secretion system protein J</fullName>
    </submittedName>
</protein>
<dbReference type="SUPFAM" id="SSF54523">
    <property type="entry name" value="Pili subunits"/>
    <property type="match status" value="1"/>
</dbReference>
<proteinExistence type="predicted"/>
<gene>
    <name evidence="2" type="primary">xpsJ</name>
    <name evidence="2" type="ORF">GCM10011394_05320</name>
</gene>
<comment type="caution">
    <text evidence="2">The sequence shown here is derived from an EMBL/GenBank/DDBJ whole genome shotgun (WGS) entry which is preliminary data.</text>
</comment>
<keyword evidence="3" id="KW-1185">Reference proteome</keyword>
<dbReference type="InterPro" id="IPR045584">
    <property type="entry name" value="Pilin-like"/>
</dbReference>
<evidence type="ECO:0000313" key="2">
    <source>
        <dbReference type="EMBL" id="GGJ99149.1"/>
    </source>
</evidence>
<name>A0ABQ2E849_9GAMM</name>
<dbReference type="Pfam" id="PF07963">
    <property type="entry name" value="N_methyl"/>
    <property type="match status" value="1"/>
</dbReference>
<reference evidence="3" key="1">
    <citation type="journal article" date="2019" name="Int. J. Syst. Evol. Microbiol.">
        <title>The Global Catalogue of Microorganisms (GCM) 10K type strain sequencing project: providing services to taxonomists for standard genome sequencing and annotation.</title>
        <authorList>
            <consortium name="The Broad Institute Genomics Platform"/>
            <consortium name="The Broad Institute Genome Sequencing Center for Infectious Disease"/>
            <person name="Wu L."/>
            <person name="Ma J."/>
        </authorList>
    </citation>
    <scope>NUCLEOTIDE SEQUENCE [LARGE SCALE GENOMIC DNA]</scope>
    <source>
        <strain evidence="3">CGMCC 1.8985</strain>
    </source>
</reference>
<sequence>MSRGRARAAGFTLIEVLLATALLASGLALGFATLRAATATAERGEAMATRTERMRAVEGFLRRRLAAAQAISFARNEDDGSALRFIGEADRIRFVADLPSYLGRGGPHLHDIAVYGQGDGTALAVSFSMVLAGETIEEDQPRAPESLVEGLTGLRILYRGLDGESGLTDWLDSWESHETLPLQVSIEIESDDGGAWPPLVVALPQAGTTPQLGSGRSRLGPAVRPGNRPGVRPGQRDGNRDGGRSRTRDFRGRRP</sequence>
<feature type="compositionally biased region" description="Basic and acidic residues" evidence="1">
    <location>
        <begin position="234"/>
        <end position="255"/>
    </location>
</feature>
<organism evidence="2 3">
    <name type="scientific">Luteimonas terricola</name>
    <dbReference type="NCBI Taxonomy" id="645597"/>
    <lineage>
        <taxon>Bacteria</taxon>
        <taxon>Pseudomonadati</taxon>
        <taxon>Pseudomonadota</taxon>
        <taxon>Gammaproteobacteria</taxon>
        <taxon>Lysobacterales</taxon>
        <taxon>Lysobacteraceae</taxon>
        <taxon>Luteimonas</taxon>
    </lineage>
</organism>
<feature type="region of interest" description="Disordered" evidence="1">
    <location>
        <begin position="206"/>
        <end position="255"/>
    </location>
</feature>
<dbReference type="NCBIfam" id="TIGR02532">
    <property type="entry name" value="IV_pilin_GFxxxE"/>
    <property type="match status" value="1"/>
</dbReference>
<evidence type="ECO:0000313" key="3">
    <source>
        <dbReference type="Proteomes" id="UP000599009"/>
    </source>
</evidence>
<dbReference type="Proteomes" id="UP000599009">
    <property type="component" value="Unassembled WGS sequence"/>
</dbReference>
<dbReference type="InterPro" id="IPR012902">
    <property type="entry name" value="N_methyl_site"/>
</dbReference>
<dbReference type="EMBL" id="BMME01000001">
    <property type="protein sequence ID" value="GGJ99149.1"/>
    <property type="molecule type" value="Genomic_DNA"/>
</dbReference>
<evidence type="ECO:0000256" key="1">
    <source>
        <dbReference type="SAM" id="MobiDB-lite"/>
    </source>
</evidence>